<evidence type="ECO:0000256" key="3">
    <source>
        <dbReference type="ARBA" id="ARBA00012363"/>
    </source>
</evidence>
<dbReference type="GO" id="GO:0005524">
    <property type="term" value="F:ATP binding"/>
    <property type="evidence" value="ECO:0007669"/>
    <property type="project" value="UniProtKB-KW"/>
</dbReference>
<keyword evidence="8" id="KW-0808">Transferase</keyword>
<proteinExistence type="inferred from homology"/>
<comment type="pathway">
    <text evidence="1">Carbohydrate biosynthesis; gluconeogenesis.</text>
</comment>
<dbReference type="InterPro" id="IPR008210">
    <property type="entry name" value="PEP_carboxykinase_N"/>
</dbReference>
<dbReference type="GO" id="GO:0004612">
    <property type="term" value="F:phosphoenolpyruvate carboxykinase (ATP) activity"/>
    <property type="evidence" value="ECO:0007669"/>
    <property type="project" value="UniProtKB-EC"/>
</dbReference>
<keyword evidence="8" id="KW-0670">Pyruvate</keyword>
<dbReference type="GO" id="GO:0016301">
    <property type="term" value="F:kinase activity"/>
    <property type="evidence" value="ECO:0007669"/>
    <property type="project" value="UniProtKB-KW"/>
</dbReference>
<dbReference type="STRING" id="1130798.LBLM1_03825"/>
<evidence type="ECO:0000313" key="9">
    <source>
        <dbReference type="Proteomes" id="UP000003645"/>
    </source>
</evidence>
<evidence type="ECO:0000256" key="2">
    <source>
        <dbReference type="ARBA" id="ARBA00006052"/>
    </source>
</evidence>
<keyword evidence="5" id="KW-0067">ATP-binding</keyword>
<sequence length="548" mass="61385">MSTQTKFSEKDIVKTNPIFSRTRTTIESAFYANNMTHIADTATAYRLAAGNPNTIVTDLPIKHTEELGLPADAKMLVDNHGQIVGRTAAARRLIGSPDVDAEKIDGVLREAIYEGHERDFYTTDVIVGLDEDFMVKAHLALAEGFEVNLLSYMLNFQTATENWLKRYADSRAYDEGDIYLYCDPYWSSPDYPHGLVVIDAQHNAAAVLGLRYFGELKKSTLTLAWATAHRHGFTACHGGEKTFHFSDRDDQTFAFYGLSGSGKSTLTHAKHGGKFDITVLHDDAFVINREDGSSTALEPAYFDKTNDYLPGSREMQYFTTVMNVGVTLNEAGQKVLVTQDLRNGNGRTIKTRYASTNRVDREIAPINAVFWIMKDDSLPPVVKLTDPVTAATFGLTLATKRSTAENVVGADRNALVIEPFADPFRAYPLSEDYQDFKALFEERHVDCYIVNTANFNGLDIPKELTLKALEDIAQNQAAFKPFGELANMEYIAYDGYPVDFNDAEYVTKLKTRFEIRRDWVKNYEAQHTGEKLPAEILTSLDNLINDLN</sequence>
<reference evidence="8 9" key="1">
    <citation type="journal article" date="2012" name="J. Bacteriol.">
        <title>Genome sequence of Lactobacillus mucosae LM1, isolated from piglet feces.</title>
        <authorList>
            <person name="Lee J.H."/>
            <person name="Valeriano V.D."/>
            <person name="Shin Y.R."/>
            <person name="Chae J.P."/>
            <person name="Kim G.B."/>
            <person name="Ham J.S."/>
            <person name="Chun J."/>
            <person name="Kang D.K."/>
        </authorList>
    </citation>
    <scope>NUCLEOTIDE SEQUENCE [LARGE SCALE GENOMIC DNA]</scope>
    <source>
        <strain evidence="8 9">LM1</strain>
    </source>
</reference>
<keyword evidence="4" id="KW-0547">Nucleotide-binding</keyword>
<comment type="catalytic activity">
    <reaction evidence="7">
        <text>oxaloacetate + ATP = phosphoenolpyruvate + ADP + CO2</text>
        <dbReference type="Rhea" id="RHEA:18617"/>
        <dbReference type="ChEBI" id="CHEBI:16452"/>
        <dbReference type="ChEBI" id="CHEBI:16526"/>
        <dbReference type="ChEBI" id="CHEBI:30616"/>
        <dbReference type="ChEBI" id="CHEBI:58702"/>
        <dbReference type="ChEBI" id="CHEBI:456216"/>
        <dbReference type="EC" id="4.1.1.49"/>
    </reaction>
</comment>
<accession>A0A0D4CJG5</accession>
<dbReference type="Proteomes" id="UP000003645">
    <property type="component" value="Chromosome"/>
</dbReference>
<dbReference type="HOGENOM" id="CLU_037428_0_0_9"/>
<evidence type="ECO:0000256" key="6">
    <source>
        <dbReference type="ARBA" id="ARBA00023239"/>
    </source>
</evidence>
<evidence type="ECO:0000256" key="7">
    <source>
        <dbReference type="ARBA" id="ARBA00047371"/>
    </source>
</evidence>
<dbReference type="RefSeq" id="WP_006499649.1">
    <property type="nucleotide sequence ID" value="NZ_CP011013.1"/>
</dbReference>
<dbReference type="InterPro" id="IPR001272">
    <property type="entry name" value="PEP_carboxykinase_ATP"/>
</dbReference>
<dbReference type="GO" id="GO:0006094">
    <property type="term" value="P:gluconeogenesis"/>
    <property type="evidence" value="ECO:0007669"/>
    <property type="project" value="UniProtKB-UniPathway"/>
</dbReference>
<keyword evidence="6" id="KW-0456">Lyase</keyword>
<dbReference type="Pfam" id="PF01293">
    <property type="entry name" value="PEPCK_ATP"/>
    <property type="match status" value="1"/>
</dbReference>
<keyword evidence="9" id="KW-1185">Reference proteome</keyword>
<dbReference type="SUPFAM" id="SSF53795">
    <property type="entry name" value="PEP carboxykinase-like"/>
    <property type="match status" value="1"/>
</dbReference>
<evidence type="ECO:0000256" key="1">
    <source>
        <dbReference type="ARBA" id="ARBA00004742"/>
    </source>
</evidence>
<dbReference type="InterPro" id="IPR013035">
    <property type="entry name" value="PEP_carboxykinase_C"/>
</dbReference>
<dbReference type="EC" id="4.1.1.49" evidence="3"/>
<name>A0A0D4CJG5_LIMMU</name>
<protein>
    <recommendedName>
        <fullName evidence="3">phosphoenolpyruvate carboxykinase (ATP)</fullName>
        <ecNumber evidence="3">4.1.1.49</ecNumber>
    </recommendedName>
</protein>
<keyword evidence="8" id="KW-0418">Kinase</keyword>
<dbReference type="Gene3D" id="3.40.449.10">
    <property type="entry name" value="Phosphoenolpyruvate Carboxykinase, domain 1"/>
    <property type="match status" value="1"/>
</dbReference>
<dbReference type="OrthoDB" id="9806325at2"/>
<gene>
    <name evidence="8" type="ORF">LBLM1_03825</name>
</gene>
<comment type="similarity">
    <text evidence="2">Belongs to the phosphoenolpyruvate carboxykinase (ATP) family.</text>
</comment>
<organism evidence="8 9">
    <name type="scientific">Limosilactobacillus mucosae LM1</name>
    <dbReference type="NCBI Taxonomy" id="1130798"/>
    <lineage>
        <taxon>Bacteria</taxon>
        <taxon>Bacillati</taxon>
        <taxon>Bacillota</taxon>
        <taxon>Bacilli</taxon>
        <taxon>Lactobacillales</taxon>
        <taxon>Lactobacillaceae</taxon>
        <taxon>Limosilactobacillus</taxon>
    </lineage>
</organism>
<dbReference type="SUPFAM" id="SSF68923">
    <property type="entry name" value="PEP carboxykinase N-terminal domain"/>
    <property type="match status" value="1"/>
</dbReference>
<dbReference type="KEGG" id="lmu:LBLM1_03825"/>
<dbReference type="UniPathway" id="UPA00138"/>
<evidence type="ECO:0000313" key="8">
    <source>
        <dbReference type="EMBL" id="AJT50273.1"/>
    </source>
</evidence>
<dbReference type="EMBL" id="CP011013">
    <property type="protein sequence ID" value="AJT50273.1"/>
    <property type="molecule type" value="Genomic_DNA"/>
</dbReference>
<dbReference type="Gene3D" id="3.90.228.20">
    <property type="match status" value="1"/>
</dbReference>
<evidence type="ECO:0000256" key="5">
    <source>
        <dbReference type="ARBA" id="ARBA00022840"/>
    </source>
</evidence>
<dbReference type="AlphaFoldDB" id="A0A0D4CJG5"/>
<evidence type="ECO:0000256" key="4">
    <source>
        <dbReference type="ARBA" id="ARBA00022741"/>
    </source>
</evidence>